<feature type="coiled-coil region" evidence="1">
    <location>
        <begin position="338"/>
        <end position="365"/>
    </location>
</feature>
<evidence type="ECO:0000256" key="1">
    <source>
        <dbReference type="SAM" id="Coils"/>
    </source>
</evidence>
<reference evidence="3 4" key="1">
    <citation type="journal article" date="2014" name="Genome Biol.">
        <title>Transcriptome and methylome profiling reveals relics of genome dominance in the mesopolyploid Brassica oleracea.</title>
        <authorList>
            <person name="Parkin I.A."/>
            <person name="Koh C."/>
            <person name="Tang H."/>
            <person name="Robinson S.J."/>
            <person name="Kagale S."/>
            <person name="Clarke W.E."/>
            <person name="Town C.D."/>
            <person name="Nixon J."/>
            <person name="Krishnakumar V."/>
            <person name="Bidwell S.L."/>
            <person name="Denoeud F."/>
            <person name="Belcram H."/>
            <person name="Links M.G."/>
            <person name="Just J."/>
            <person name="Clarke C."/>
            <person name="Bender T."/>
            <person name="Huebert T."/>
            <person name="Mason A.S."/>
            <person name="Pires J.C."/>
            <person name="Barker G."/>
            <person name="Moore J."/>
            <person name="Walley P.G."/>
            <person name="Manoli S."/>
            <person name="Batley J."/>
            <person name="Edwards D."/>
            <person name="Nelson M.N."/>
            <person name="Wang X."/>
            <person name="Paterson A.H."/>
            <person name="King G."/>
            <person name="Bancroft I."/>
            <person name="Chalhoub B."/>
            <person name="Sharpe A.G."/>
        </authorList>
    </citation>
    <scope>NUCLEOTIDE SEQUENCE</scope>
    <source>
        <strain evidence="3 4">cv. TO1000</strain>
    </source>
</reference>
<keyword evidence="1" id="KW-0175">Coiled coil</keyword>
<name>A0A0D3D3P7_BRAOL</name>
<dbReference type="Gramene" id="Bo7g017450.1">
    <property type="protein sequence ID" value="Bo7g017450.1"/>
    <property type="gene ID" value="Bo7g017450"/>
</dbReference>
<proteinExistence type="predicted"/>
<evidence type="ECO:0000313" key="4">
    <source>
        <dbReference type="Proteomes" id="UP000032141"/>
    </source>
</evidence>
<feature type="region of interest" description="Disordered" evidence="2">
    <location>
        <begin position="183"/>
        <end position="267"/>
    </location>
</feature>
<keyword evidence="4" id="KW-1185">Reference proteome</keyword>
<feature type="compositionally biased region" description="Polar residues" evidence="2">
    <location>
        <begin position="198"/>
        <end position="213"/>
    </location>
</feature>
<dbReference type="Proteomes" id="UP000032141">
    <property type="component" value="Chromosome C7"/>
</dbReference>
<dbReference type="EnsemblPlants" id="Bo7g017450.1">
    <property type="protein sequence ID" value="Bo7g017450.1"/>
    <property type="gene ID" value="Bo7g017450"/>
</dbReference>
<accession>A0A0D3D3P7</accession>
<dbReference type="OMA" id="EALTEDW"/>
<dbReference type="AlphaFoldDB" id="A0A0D3D3P7"/>
<dbReference type="HOGENOM" id="CLU_563058_0_0_1"/>
<reference evidence="3" key="2">
    <citation type="submission" date="2015-03" db="UniProtKB">
        <authorList>
            <consortium name="EnsemblPlants"/>
        </authorList>
    </citation>
    <scope>IDENTIFICATION</scope>
</reference>
<organism evidence="3 4">
    <name type="scientific">Brassica oleracea var. oleracea</name>
    <dbReference type="NCBI Taxonomy" id="109376"/>
    <lineage>
        <taxon>Eukaryota</taxon>
        <taxon>Viridiplantae</taxon>
        <taxon>Streptophyta</taxon>
        <taxon>Embryophyta</taxon>
        <taxon>Tracheophyta</taxon>
        <taxon>Spermatophyta</taxon>
        <taxon>Magnoliopsida</taxon>
        <taxon>eudicotyledons</taxon>
        <taxon>Gunneridae</taxon>
        <taxon>Pentapetalae</taxon>
        <taxon>rosids</taxon>
        <taxon>malvids</taxon>
        <taxon>Brassicales</taxon>
        <taxon>Brassicaceae</taxon>
        <taxon>Brassiceae</taxon>
        <taxon>Brassica</taxon>
    </lineage>
</organism>
<evidence type="ECO:0000256" key="2">
    <source>
        <dbReference type="SAM" id="MobiDB-lite"/>
    </source>
</evidence>
<sequence length="477" mass="53343">MSSSFSFPRPTTKTDDLEDRYKVYRVDRTVVLDLAGTTETPETVREGYCGAYLSFFHSCGLNFPIPEPILEILAELGLSFTQILPNFLRYLVAFLVRAREEDLSFGLGEFRHLDWWIERQLANSISLDFLGVGLRISVTPSGSSLMSDEIRGLIGVLRRGLSNWSSFDQTRIRAAFAMPEGTNRASLVGGSEDEAEQSQEVIATPSVQAQSSDRLARQLVRRSSFRTSGSASRNRAFDETTAATRKRRRSSKGALPGPSRPRLVPKGDGSLFAAQGYLISLAGRMRSAGCRLPSLASSSEKEAYAKVAVASSKVMEAFNEYVVGMEDHVEASRNDKEIECIGSEIKRLSEELEATKREGKKDAKKTEALTEDWRRIHQENEALMTQVVAQKAKITAVEVERDQNIRRASRIVRRDIAKRYQDVLESLREKWVNKKKEVSAEIQLHELIANIDLLNELKDGGLSVDAELARLKEMEGD</sequence>
<evidence type="ECO:0000313" key="3">
    <source>
        <dbReference type="EnsemblPlants" id="Bo7g017450.1"/>
    </source>
</evidence>
<protein>
    <submittedName>
        <fullName evidence="3">Uncharacterized protein</fullName>
    </submittedName>
</protein>